<feature type="transmembrane region" description="Helical" evidence="2">
    <location>
        <begin position="142"/>
        <end position="160"/>
    </location>
</feature>
<dbReference type="RefSeq" id="WP_209889782.1">
    <property type="nucleotide sequence ID" value="NZ_JAGGMR010000001.1"/>
</dbReference>
<dbReference type="EMBL" id="JAGGMR010000001">
    <property type="protein sequence ID" value="MBP2190116.1"/>
    <property type="molecule type" value="Genomic_DNA"/>
</dbReference>
<feature type="transmembrane region" description="Helical" evidence="2">
    <location>
        <begin position="214"/>
        <end position="233"/>
    </location>
</feature>
<keyword evidence="2" id="KW-1133">Transmembrane helix</keyword>
<protein>
    <submittedName>
        <fullName evidence="3">Membrane protein</fullName>
    </submittedName>
</protein>
<gene>
    <name evidence="3" type="ORF">BJ987_003017</name>
</gene>
<feature type="region of interest" description="Disordered" evidence="1">
    <location>
        <begin position="1"/>
        <end position="30"/>
    </location>
</feature>
<evidence type="ECO:0000313" key="4">
    <source>
        <dbReference type="Proteomes" id="UP001519325"/>
    </source>
</evidence>
<feature type="transmembrane region" description="Helical" evidence="2">
    <location>
        <begin position="166"/>
        <end position="193"/>
    </location>
</feature>
<keyword evidence="4" id="KW-1185">Reference proteome</keyword>
<reference evidence="3 4" key="1">
    <citation type="submission" date="2021-03" db="EMBL/GenBank/DDBJ databases">
        <title>Sequencing the genomes of 1000 actinobacteria strains.</title>
        <authorList>
            <person name="Klenk H.-P."/>
        </authorList>
    </citation>
    <scope>NUCLEOTIDE SEQUENCE [LARGE SCALE GENOMIC DNA]</scope>
    <source>
        <strain evidence="3 4">DSM 45516</strain>
    </source>
</reference>
<name>A0ABS4QEI4_9NOCA</name>
<sequence>MTSSGFDPQQPHDPNERRYEEYPAQGGQEYAQGPGAGMGYGEPVRFSASNAVSFAWRRFKANPVPWVGVTVLFGILLGVATGTTGGFDSDVETAGVLTVSAVLAWLLTTLFWNVFTQAALAEVAGERPGLVRFTTLKNFGQFFLAAVVIGILGVLAQVFFGIGGVVFAILGVLCGIASIVVAFLLQWTYMFIIDRNLRAADAIRASAAAIRADLGPILLLTITLAALNVLGAIPCGLGLLVTIPLSVIASAWAYRTLTGGAATAP</sequence>
<keyword evidence="2" id="KW-0472">Membrane</keyword>
<dbReference type="InterPro" id="IPR010380">
    <property type="entry name" value="DUF975"/>
</dbReference>
<comment type="caution">
    <text evidence="3">The sequence shown here is derived from an EMBL/GenBank/DDBJ whole genome shotgun (WGS) entry which is preliminary data.</text>
</comment>
<feature type="transmembrane region" description="Helical" evidence="2">
    <location>
        <begin position="64"/>
        <end position="82"/>
    </location>
</feature>
<feature type="transmembrane region" description="Helical" evidence="2">
    <location>
        <begin position="239"/>
        <end position="257"/>
    </location>
</feature>
<proteinExistence type="predicted"/>
<evidence type="ECO:0000256" key="2">
    <source>
        <dbReference type="SAM" id="Phobius"/>
    </source>
</evidence>
<evidence type="ECO:0000313" key="3">
    <source>
        <dbReference type="EMBL" id="MBP2190116.1"/>
    </source>
</evidence>
<dbReference type="Proteomes" id="UP001519325">
    <property type="component" value="Unassembled WGS sequence"/>
</dbReference>
<organism evidence="3 4">
    <name type="scientific">Nocardia goodfellowii</name>
    <dbReference type="NCBI Taxonomy" id="882446"/>
    <lineage>
        <taxon>Bacteria</taxon>
        <taxon>Bacillati</taxon>
        <taxon>Actinomycetota</taxon>
        <taxon>Actinomycetes</taxon>
        <taxon>Mycobacteriales</taxon>
        <taxon>Nocardiaceae</taxon>
        <taxon>Nocardia</taxon>
    </lineage>
</organism>
<dbReference type="PANTHER" id="PTHR40076">
    <property type="entry name" value="MEMBRANE PROTEIN-RELATED"/>
    <property type="match status" value="1"/>
</dbReference>
<keyword evidence="2" id="KW-0812">Transmembrane</keyword>
<evidence type="ECO:0000256" key="1">
    <source>
        <dbReference type="SAM" id="MobiDB-lite"/>
    </source>
</evidence>
<accession>A0ABS4QEI4</accession>
<dbReference type="PANTHER" id="PTHR40076:SF1">
    <property type="entry name" value="MEMBRANE PROTEIN"/>
    <property type="match status" value="1"/>
</dbReference>
<feature type="transmembrane region" description="Helical" evidence="2">
    <location>
        <begin position="102"/>
        <end position="121"/>
    </location>
</feature>